<keyword evidence="2 4" id="KW-0732">Signal</keyword>
<evidence type="ECO:0000256" key="1">
    <source>
        <dbReference type="ARBA" id="ARBA00005445"/>
    </source>
</evidence>
<dbReference type="Gene3D" id="2.40.160.150">
    <property type="match status" value="1"/>
</dbReference>
<comment type="similarity">
    <text evidence="1">Belongs to the ice-binding protein family.</text>
</comment>
<comment type="caution">
    <text evidence="6">The sequence shown here is derived from an EMBL/GenBank/DDBJ whole genome shotgun (WGS) entry which is preliminary data.</text>
</comment>
<dbReference type="InterPro" id="IPR055354">
    <property type="entry name" value="DUF7507"/>
</dbReference>
<feature type="transmembrane region" description="Helical" evidence="3">
    <location>
        <begin position="577"/>
        <end position="597"/>
    </location>
</feature>
<sequence>MQIFKKVLGVVVVFGLMFSLLGSSSVVAATAPVLGTASGYSVFGNAGITETPAQTSHLWGNAGGNGLGHASLIASQVDGTIDAGANASVVSAISFAYGDLADEAQTGAIDLATSPTVAPGVYDVAATAFSSTLTLNGAGVYIFRSTSSIAQTAGGTMLLTNGACASNVFWQIPTSMTFAAVGSIAGTIITNTGLISFVSGVNLEGRAWAATQVTMDNNQITEPTCAGATPTPTPTPGSSSVGSVAQNATLNVVKTVINDNGRTKVVADFPLFVKVVGVIMPVLSGVTNTFSSPSPAYIVSETSDPNYIQTFSGDCDANGLVPHNPGDNKFCIITNNDIGAPVIPPVPPLIDVVKVPSPLALPAGPGPVTYTYTLTNTGTVPVTDITMVGDTCSPINLVSGDSNSDAKLDVSETWIYRCTTTLSETHTNIVTTTGWANGISAVDIASAKVVVGAPIVPPLIHVTKVPSPLALFSAGGVVTYTEKVTNPGTVALSNVNLVDDKCSPLKYISGDVNSNSKLEMTETWTYTCKSNLTQTTTNTVTAEGSANGLTARDIAVATVVVAAPKLPATGITPDVKIPWNIVIPVGILAVLASFYFARKKQITI</sequence>
<evidence type="ECO:0000256" key="4">
    <source>
        <dbReference type="SAM" id="SignalP"/>
    </source>
</evidence>
<keyword evidence="3" id="KW-0812">Transmembrane</keyword>
<proteinExistence type="inferred from homology"/>
<dbReference type="Pfam" id="PF11999">
    <property type="entry name" value="Ice_binding"/>
    <property type="match status" value="1"/>
</dbReference>
<evidence type="ECO:0000256" key="2">
    <source>
        <dbReference type="ARBA" id="ARBA00022729"/>
    </source>
</evidence>
<organism evidence="6 7">
    <name type="scientific">Candidatus Yanofskybacteria bacterium RIFCSPLOWO2_12_FULL_43_11b</name>
    <dbReference type="NCBI Taxonomy" id="1802710"/>
    <lineage>
        <taxon>Bacteria</taxon>
        <taxon>Candidatus Yanofskyibacteriota</taxon>
    </lineage>
</organism>
<dbReference type="NCBIfam" id="TIGR01451">
    <property type="entry name" value="B_ant_repeat"/>
    <property type="match status" value="1"/>
</dbReference>
<dbReference type="InterPro" id="IPR021884">
    <property type="entry name" value="Ice-bd_prot"/>
</dbReference>
<feature type="domain" description="DUF7507" evidence="5">
    <location>
        <begin position="458"/>
        <end position="544"/>
    </location>
</feature>
<dbReference type="InterPro" id="IPR047589">
    <property type="entry name" value="DUF11_rpt"/>
</dbReference>
<protein>
    <recommendedName>
        <fullName evidence="5">DUF7507 domain-containing protein</fullName>
    </recommendedName>
</protein>
<reference evidence="6 7" key="1">
    <citation type="journal article" date="2016" name="Nat. Commun.">
        <title>Thousands of microbial genomes shed light on interconnected biogeochemical processes in an aquifer system.</title>
        <authorList>
            <person name="Anantharaman K."/>
            <person name="Brown C.T."/>
            <person name="Hug L.A."/>
            <person name="Sharon I."/>
            <person name="Castelle C.J."/>
            <person name="Probst A.J."/>
            <person name="Thomas B.C."/>
            <person name="Singh A."/>
            <person name="Wilkins M.J."/>
            <person name="Karaoz U."/>
            <person name="Brodie E.L."/>
            <person name="Williams K.H."/>
            <person name="Hubbard S.S."/>
            <person name="Banfield J.F."/>
        </authorList>
    </citation>
    <scope>NUCLEOTIDE SEQUENCE [LARGE SCALE GENOMIC DNA]</scope>
</reference>
<keyword evidence="3" id="KW-1133">Transmembrane helix</keyword>
<keyword evidence="3" id="KW-0472">Membrane</keyword>
<dbReference type="Pfam" id="PF24346">
    <property type="entry name" value="DUF7507"/>
    <property type="match status" value="1"/>
</dbReference>
<name>A0A1F8H9Y4_9BACT</name>
<gene>
    <name evidence="6" type="ORF">A3G51_04040</name>
</gene>
<evidence type="ECO:0000313" key="7">
    <source>
        <dbReference type="Proteomes" id="UP000177745"/>
    </source>
</evidence>
<feature type="signal peptide" evidence="4">
    <location>
        <begin position="1"/>
        <end position="28"/>
    </location>
</feature>
<evidence type="ECO:0000256" key="3">
    <source>
        <dbReference type="SAM" id="Phobius"/>
    </source>
</evidence>
<feature type="chain" id="PRO_5009535818" description="DUF7507 domain-containing protein" evidence="4">
    <location>
        <begin position="29"/>
        <end position="604"/>
    </location>
</feature>
<evidence type="ECO:0000259" key="5">
    <source>
        <dbReference type="Pfam" id="PF24346"/>
    </source>
</evidence>
<accession>A0A1F8H9Y4</accession>
<dbReference type="Proteomes" id="UP000177745">
    <property type="component" value="Unassembled WGS sequence"/>
</dbReference>
<dbReference type="AlphaFoldDB" id="A0A1F8H9Y4"/>
<dbReference type="EMBL" id="MGKY01000011">
    <property type="protein sequence ID" value="OGN33798.1"/>
    <property type="molecule type" value="Genomic_DNA"/>
</dbReference>
<evidence type="ECO:0000313" key="6">
    <source>
        <dbReference type="EMBL" id="OGN33798.1"/>
    </source>
</evidence>